<organism evidence="1">
    <name type="scientific">Yersinia ruckeri</name>
    <dbReference type="NCBI Taxonomy" id="29486"/>
    <lineage>
        <taxon>Bacteria</taxon>
        <taxon>Pseudomonadati</taxon>
        <taxon>Pseudomonadota</taxon>
        <taxon>Gammaproteobacteria</taxon>
        <taxon>Enterobacterales</taxon>
        <taxon>Yersiniaceae</taxon>
        <taxon>Yersinia</taxon>
    </lineage>
</organism>
<evidence type="ECO:0000313" key="2">
    <source>
        <dbReference type="EMBL" id="CEK28148.1"/>
    </source>
</evidence>
<gene>
    <name evidence="1" type="ORF">CSF007_10760</name>
    <name evidence="2" type="ORF">CSF007_12035</name>
</gene>
<evidence type="ECO:0000313" key="1">
    <source>
        <dbReference type="EMBL" id="CEK27902.1"/>
    </source>
</evidence>
<dbReference type="EMBL" id="LN681231">
    <property type="protein sequence ID" value="CEK28148.1"/>
    <property type="molecule type" value="Genomic_DNA"/>
</dbReference>
<reference evidence="1" key="1">
    <citation type="journal article" date="2015" name="Genome Announc.">
        <title>Complete Genome Sequence of Yersinia ruckeri Strain CSF007-82, Etiologic Agent of Red Mouth Disease in Salmonid Fish.</title>
        <authorList>
            <person name="Nelson M.C."/>
            <person name="LaPatra S.E."/>
            <person name="Welch T.J."/>
            <person name="Graf J."/>
        </authorList>
    </citation>
    <scope>NUCLEOTIDE SEQUENCE</scope>
    <source>
        <strain evidence="1">CSF007-82</strain>
    </source>
</reference>
<protein>
    <submittedName>
        <fullName evidence="1">Uncharacterized protein</fullName>
    </submittedName>
</protein>
<accession>A0A0A8VDP7</accession>
<sequence length="39" mass="4839">MTYYYGWGPMDAWLLTYSRLQWWYQQANRINQIKVSSYG</sequence>
<proteinExistence type="predicted"/>
<name>A0A0A8VDP7_YERRU</name>
<dbReference type="EMBL" id="LN681231">
    <property type="protein sequence ID" value="CEK27902.1"/>
    <property type="molecule type" value="Genomic_DNA"/>
</dbReference>
<dbReference type="AlphaFoldDB" id="A0A0A8VDP7"/>